<dbReference type="Gene3D" id="2.60.120.10">
    <property type="entry name" value="Jelly Rolls"/>
    <property type="match status" value="1"/>
</dbReference>
<organism evidence="2 3">
    <name type="scientific">Dorea longicatena</name>
    <dbReference type="NCBI Taxonomy" id="88431"/>
    <lineage>
        <taxon>Bacteria</taxon>
        <taxon>Bacillati</taxon>
        <taxon>Bacillota</taxon>
        <taxon>Clostridia</taxon>
        <taxon>Lachnospirales</taxon>
        <taxon>Lachnospiraceae</taxon>
        <taxon>Dorea</taxon>
    </lineage>
</organism>
<reference evidence="2 3" key="1">
    <citation type="submission" date="2015-09" db="EMBL/GenBank/DDBJ databases">
        <authorList>
            <consortium name="Pathogen Informatics"/>
        </authorList>
    </citation>
    <scope>NUCLEOTIDE SEQUENCE [LARGE SCALE GENOMIC DNA]</scope>
    <source>
        <strain evidence="2 3">2789STDY5834961</strain>
    </source>
</reference>
<gene>
    <name evidence="2" type="ORF">ERS852573_01960</name>
</gene>
<dbReference type="SUPFAM" id="SSF51182">
    <property type="entry name" value="RmlC-like cupins"/>
    <property type="match status" value="1"/>
</dbReference>
<feature type="domain" description="Cupin type-2" evidence="1">
    <location>
        <begin position="26"/>
        <end position="81"/>
    </location>
</feature>
<dbReference type="EMBL" id="CYXO01000011">
    <property type="protein sequence ID" value="CUN10694.1"/>
    <property type="molecule type" value="Genomic_DNA"/>
</dbReference>
<sequence>MEYSHEIIVPNDDLPFKMFIFEGSRGGYIRQKHWHRSMEIFAVFDGEMEFYLNDKRYPLHPGEFMLVNSNELHSIYAPKKNKTLVIQIPVATFERYYTDDGFIYFSHSSRIQR</sequence>
<evidence type="ECO:0000313" key="2">
    <source>
        <dbReference type="EMBL" id="CUN10694.1"/>
    </source>
</evidence>
<accession>A0A173U768</accession>
<name>A0A173U768_9FIRM</name>
<keyword evidence="2" id="KW-0238">DNA-binding</keyword>
<dbReference type="Pfam" id="PF07883">
    <property type="entry name" value="Cupin_2"/>
    <property type="match status" value="1"/>
</dbReference>
<evidence type="ECO:0000259" key="1">
    <source>
        <dbReference type="Pfam" id="PF07883"/>
    </source>
</evidence>
<dbReference type="InterPro" id="IPR013096">
    <property type="entry name" value="Cupin_2"/>
</dbReference>
<proteinExistence type="predicted"/>
<dbReference type="InterPro" id="IPR011051">
    <property type="entry name" value="RmlC_Cupin_sf"/>
</dbReference>
<dbReference type="GO" id="GO:0003677">
    <property type="term" value="F:DNA binding"/>
    <property type="evidence" value="ECO:0007669"/>
    <property type="project" value="UniProtKB-KW"/>
</dbReference>
<evidence type="ECO:0000313" key="3">
    <source>
        <dbReference type="Proteomes" id="UP000095597"/>
    </source>
</evidence>
<dbReference type="InterPro" id="IPR014710">
    <property type="entry name" value="RmlC-like_jellyroll"/>
</dbReference>
<dbReference type="AlphaFoldDB" id="A0A173U768"/>
<dbReference type="Proteomes" id="UP000095597">
    <property type="component" value="Unassembled WGS sequence"/>
</dbReference>
<protein>
    <submittedName>
        <fullName evidence="2">DNA-binding transcriptional regulator MelR</fullName>
    </submittedName>
</protein>